<keyword evidence="2" id="KW-0808">Transferase</keyword>
<dbReference type="AlphaFoldDB" id="W6A972"/>
<dbReference type="SUPFAM" id="SSF75304">
    <property type="entry name" value="Amidase signature (AS) enzymes"/>
    <property type="match status" value="1"/>
</dbReference>
<dbReference type="HOGENOM" id="CLU_009600_7_6_14"/>
<dbReference type="OrthoDB" id="9811471at2"/>
<dbReference type="RefSeq" id="WP_025250660.1">
    <property type="nucleotide sequence ID" value="NZ_CP006934.1"/>
</dbReference>
<organism evidence="2 3">
    <name type="scientific">Spiroplasma sabaudiense Ar-1343</name>
    <dbReference type="NCBI Taxonomy" id="1276257"/>
    <lineage>
        <taxon>Bacteria</taxon>
        <taxon>Bacillati</taxon>
        <taxon>Mycoplasmatota</taxon>
        <taxon>Mollicutes</taxon>
        <taxon>Entomoplasmatales</taxon>
        <taxon>Spiroplasmataceae</taxon>
        <taxon>Spiroplasma</taxon>
    </lineage>
</organism>
<protein>
    <submittedName>
        <fullName evidence="2">Aspartyl/glutamyl-tRNA amidotransferase subunit A</fullName>
    </submittedName>
</protein>
<dbReference type="Pfam" id="PF01425">
    <property type="entry name" value="Amidase"/>
    <property type="match status" value="1"/>
</dbReference>
<keyword evidence="3" id="KW-1185">Reference proteome</keyword>
<dbReference type="EMBL" id="CP006934">
    <property type="protein sequence ID" value="AHI53521.1"/>
    <property type="molecule type" value="Genomic_DNA"/>
</dbReference>
<evidence type="ECO:0000313" key="3">
    <source>
        <dbReference type="Proteomes" id="UP000019265"/>
    </source>
</evidence>
<dbReference type="Proteomes" id="UP000019265">
    <property type="component" value="Chromosome"/>
</dbReference>
<gene>
    <name evidence="2" type="primary">gatA</name>
    <name evidence="2" type="ORF">SSABA_v1c01090</name>
</gene>
<dbReference type="Gene3D" id="3.90.1300.10">
    <property type="entry name" value="Amidase signature (AS) domain"/>
    <property type="match status" value="1"/>
</dbReference>
<proteinExistence type="predicted"/>
<dbReference type="PATRIC" id="fig|1276257.3.peg.111"/>
<dbReference type="InterPro" id="IPR023631">
    <property type="entry name" value="Amidase_dom"/>
</dbReference>
<dbReference type="STRING" id="1276257.SSABA_v1c01090"/>
<evidence type="ECO:0000259" key="1">
    <source>
        <dbReference type="Pfam" id="PF01425"/>
    </source>
</evidence>
<sequence length="490" mass="54428">MKYENLSIEQLHELLKNKKFTVTELTQAVLKNAKKYSNENFLVTSCDELALKNAKKLDNNFELDNLLFGIPYMMKDNLATKGIKTTASSKILSNFIPTYNATVFDSLNQVQSIMIGKTALDELGMGGTGLLAATGIITNPRNSKHQVGGSSSGSAWAVAKGIVPFATGTDTGDSIRKPASYNGIVGYKPTYGAISRFGLLPYAPSLDHVGFFTRNVNDMAILADASISLDSKDLTSMPIAEKDFFKNLNNFNSKNKFGYIIEIHEALPKDLKTAYDNFFKKLREAGVSVEGVHFKKELLQTIPSVYMMISFSEAVSQSSNLNGINFTNRIDGKDYAEIMTKTRSQLFGPIVKRRFLVGSFQLKRENQELLLEKAKKVRRLIAQELKKIYNEIDILILPPAIDVAPKIDTKKILDLEDNADDDLEFINDILILANFNGMPSITIPFIEKNNLPIGINFSCAPLKDQKLLQAAKFVENIIGIKDRIAGDNHE</sequence>
<name>W6A972_9MOLU</name>
<dbReference type="PANTHER" id="PTHR11895">
    <property type="entry name" value="TRANSAMIDASE"/>
    <property type="match status" value="1"/>
</dbReference>
<dbReference type="GO" id="GO:0016740">
    <property type="term" value="F:transferase activity"/>
    <property type="evidence" value="ECO:0007669"/>
    <property type="project" value="UniProtKB-KW"/>
</dbReference>
<dbReference type="InterPro" id="IPR000120">
    <property type="entry name" value="Amidase"/>
</dbReference>
<dbReference type="KEGG" id="ssab:SSABA_v1c01090"/>
<dbReference type="eggNOG" id="COG0154">
    <property type="taxonomic scope" value="Bacteria"/>
</dbReference>
<dbReference type="PANTHER" id="PTHR11895:SF151">
    <property type="entry name" value="GLUTAMYL-TRNA(GLN) AMIDOTRANSFERASE SUBUNIT A"/>
    <property type="match status" value="1"/>
</dbReference>
<accession>W6A972</accession>
<feature type="domain" description="Amidase" evidence="1">
    <location>
        <begin position="24"/>
        <end position="468"/>
    </location>
</feature>
<reference evidence="2 3" key="1">
    <citation type="journal article" date="2014" name="Genome Biol. Evol.">
        <title>Molecular evolution of the substrate utilization strategies and putative virulence factors in mosquito-associated Spiroplasma species.</title>
        <authorList>
            <person name="Chang T.H."/>
            <person name="Lo W.S."/>
            <person name="Ku C."/>
            <person name="Chen L.L."/>
            <person name="Kuo C.H."/>
        </authorList>
    </citation>
    <scope>NUCLEOTIDE SEQUENCE [LARGE SCALE GENOMIC DNA]</scope>
    <source>
        <strain evidence="2">Ar-1343</strain>
    </source>
</reference>
<evidence type="ECO:0000313" key="2">
    <source>
        <dbReference type="EMBL" id="AHI53521.1"/>
    </source>
</evidence>
<dbReference type="InterPro" id="IPR036928">
    <property type="entry name" value="AS_sf"/>
</dbReference>